<dbReference type="SMART" id="SM00382">
    <property type="entry name" value="AAA"/>
    <property type="match status" value="1"/>
</dbReference>
<comment type="caution">
    <text evidence="6">The sequence shown here is derived from an EMBL/GenBank/DDBJ whole genome shotgun (WGS) entry which is preliminary data.</text>
</comment>
<evidence type="ECO:0000313" key="7">
    <source>
        <dbReference type="Proteomes" id="UP000609849"/>
    </source>
</evidence>
<dbReference type="InterPro" id="IPR015860">
    <property type="entry name" value="ABC_transpr_TagH-like"/>
</dbReference>
<dbReference type="EMBL" id="JACRWE010000002">
    <property type="protein sequence ID" value="MBC5995867.1"/>
    <property type="molecule type" value="Genomic_DNA"/>
</dbReference>
<dbReference type="PROSITE" id="PS00211">
    <property type="entry name" value="ABC_TRANSPORTER_1"/>
    <property type="match status" value="1"/>
</dbReference>
<dbReference type="InterPro" id="IPR003593">
    <property type="entry name" value="AAA+_ATPase"/>
</dbReference>
<evidence type="ECO:0000256" key="3">
    <source>
        <dbReference type="ARBA" id="ARBA00022741"/>
    </source>
</evidence>
<evidence type="ECO:0000313" key="6">
    <source>
        <dbReference type="EMBL" id="MBC5995867.1"/>
    </source>
</evidence>
<dbReference type="RefSeq" id="WP_153923787.1">
    <property type="nucleotide sequence ID" value="NZ_JACRWE010000002.1"/>
</dbReference>
<dbReference type="Pfam" id="PF00005">
    <property type="entry name" value="ABC_tran"/>
    <property type="match status" value="1"/>
</dbReference>
<comment type="similarity">
    <text evidence="1">Belongs to the ABC transporter superfamily.</text>
</comment>
<keyword evidence="4 6" id="KW-0067">ATP-binding</keyword>
<dbReference type="InterPro" id="IPR003439">
    <property type="entry name" value="ABC_transporter-like_ATP-bd"/>
</dbReference>
<proteinExistence type="inferred from homology"/>
<reference evidence="6 7" key="1">
    <citation type="submission" date="2020-08" db="EMBL/GenBank/DDBJ databases">
        <authorList>
            <person name="Liu C."/>
            <person name="Sun Q."/>
        </authorList>
    </citation>
    <scope>NUCLEOTIDE SEQUENCE [LARGE SCALE GENOMIC DNA]</scope>
    <source>
        <strain evidence="6 7">NSJ-18</strain>
    </source>
</reference>
<evidence type="ECO:0000259" key="5">
    <source>
        <dbReference type="PROSITE" id="PS50893"/>
    </source>
</evidence>
<evidence type="ECO:0000256" key="4">
    <source>
        <dbReference type="ARBA" id="ARBA00022840"/>
    </source>
</evidence>
<dbReference type="InterPro" id="IPR050683">
    <property type="entry name" value="Bact_Polysacc_Export_ATP-bd"/>
</dbReference>
<dbReference type="PANTHER" id="PTHR46743:SF2">
    <property type="entry name" value="TEICHOIC ACIDS EXPORT ATP-BINDING PROTEIN TAGH"/>
    <property type="match status" value="1"/>
</dbReference>
<dbReference type="Gene3D" id="3.40.50.300">
    <property type="entry name" value="P-loop containing nucleotide triphosphate hydrolases"/>
    <property type="match status" value="1"/>
</dbReference>
<keyword evidence="7" id="KW-1185">Reference proteome</keyword>
<name>A0ABR7JLS4_9FIRM</name>
<keyword evidence="2" id="KW-0813">Transport</keyword>
<keyword evidence="3" id="KW-0547">Nucleotide-binding</keyword>
<dbReference type="CDD" id="cd03220">
    <property type="entry name" value="ABC_KpsT_Wzt"/>
    <property type="match status" value="1"/>
</dbReference>
<sequence>MEYSIKINSVTKEYKLYKNDKDRFKDLFFGKRYKPYKALDKLDIALPKGEVIGILGKNGSGKSTLLKMVTGVTFPTEGNIEVDGNVSALLELTAGFNGDLTGRENIYLKGYGLGFTRDYIDSKIDDIIDFAEIGEYIDQPVRMYSSGMKSRLGFAISINIDPDILVVDEVLAVGDEIFRKKCMDKMNEFKKSGKTILFVSHSINQIKSFCTKGLWLHKGKMLFYDNIETVSRLYEQYLKGAKVEDILKDPEKYYNIVELQQNLRNIEINDGKFIFKGDIEIDRDYDIDIKYIELKSDSNELKIYPQKQDYIKKRKKSYHIEINPNEIEKGSYKIYIYIDVRNKEYKRQIWYVSKTGKYIDASTNLSIDVKGNRLTLNKE</sequence>
<dbReference type="SUPFAM" id="SSF52540">
    <property type="entry name" value="P-loop containing nucleoside triphosphate hydrolases"/>
    <property type="match status" value="1"/>
</dbReference>
<feature type="domain" description="ABC transporter" evidence="5">
    <location>
        <begin position="22"/>
        <end position="243"/>
    </location>
</feature>
<dbReference type="InterPro" id="IPR027417">
    <property type="entry name" value="P-loop_NTPase"/>
</dbReference>
<evidence type="ECO:0000256" key="2">
    <source>
        <dbReference type="ARBA" id="ARBA00022448"/>
    </source>
</evidence>
<gene>
    <name evidence="6" type="ORF">H8923_03780</name>
</gene>
<dbReference type="PROSITE" id="PS50893">
    <property type="entry name" value="ABC_TRANSPORTER_2"/>
    <property type="match status" value="1"/>
</dbReference>
<accession>A0ABR7JLS4</accession>
<evidence type="ECO:0000256" key="1">
    <source>
        <dbReference type="ARBA" id="ARBA00005417"/>
    </source>
</evidence>
<dbReference type="Proteomes" id="UP000609849">
    <property type="component" value="Unassembled WGS sequence"/>
</dbReference>
<organism evidence="6 7">
    <name type="scientific">Romboutsia faecis</name>
    <dbReference type="NCBI Taxonomy" id="2764597"/>
    <lineage>
        <taxon>Bacteria</taxon>
        <taxon>Bacillati</taxon>
        <taxon>Bacillota</taxon>
        <taxon>Clostridia</taxon>
        <taxon>Peptostreptococcales</taxon>
        <taxon>Peptostreptococcaceae</taxon>
        <taxon>Romboutsia</taxon>
    </lineage>
</organism>
<protein>
    <submittedName>
        <fullName evidence="6">ABC transporter ATP-binding protein</fullName>
    </submittedName>
</protein>
<dbReference type="InterPro" id="IPR017871">
    <property type="entry name" value="ABC_transporter-like_CS"/>
</dbReference>
<dbReference type="PANTHER" id="PTHR46743">
    <property type="entry name" value="TEICHOIC ACIDS EXPORT ATP-BINDING PROTEIN TAGH"/>
    <property type="match status" value="1"/>
</dbReference>
<dbReference type="GO" id="GO:0005524">
    <property type="term" value="F:ATP binding"/>
    <property type="evidence" value="ECO:0007669"/>
    <property type="project" value="UniProtKB-KW"/>
</dbReference>